<evidence type="ECO:0008006" key="5">
    <source>
        <dbReference type="Google" id="ProtNLM"/>
    </source>
</evidence>
<evidence type="ECO:0000313" key="3">
    <source>
        <dbReference type="EMBL" id="MFB5191235.1"/>
    </source>
</evidence>
<feature type="chain" id="PRO_5047301949" description="Secreted protein" evidence="2">
    <location>
        <begin position="21"/>
        <end position="293"/>
    </location>
</feature>
<feature type="signal peptide" evidence="2">
    <location>
        <begin position="1"/>
        <end position="20"/>
    </location>
</feature>
<name>A0ABV5AHB1_9BACL</name>
<reference evidence="3 4" key="1">
    <citation type="journal article" date="2024" name="Int. J. Mol. Sci.">
        <title>Exploration of Alicyclobacillus spp. Genome in Search of Antibiotic Resistance.</title>
        <authorList>
            <person name="Bucka-Kolendo J."/>
            <person name="Kiousi D.E."/>
            <person name="Dekowska A."/>
            <person name="Mikolajczuk-Szczyrba A."/>
            <person name="Karadedos D.M."/>
            <person name="Michael P."/>
            <person name="Galanis A."/>
            <person name="Sokolowska B."/>
        </authorList>
    </citation>
    <scope>NUCLEOTIDE SEQUENCE [LARGE SCALE GENOMIC DNA]</scope>
    <source>
        <strain evidence="3 4">KKP 3000</strain>
    </source>
</reference>
<protein>
    <recommendedName>
        <fullName evidence="5">Secreted protein</fullName>
    </recommendedName>
</protein>
<evidence type="ECO:0000313" key="4">
    <source>
        <dbReference type="Proteomes" id="UP001579974"/>
    </source>
</evidence>
<evidence type="ECO:0000256" key="2">
    <source>
        <dbReference type="SAM" id="SignalP"/>
    </source>
</evidence>
<sequence>MASNQKCLVALLSMAVVAMAVGCGQTTDPSGGLNSDVFNSVANRAQSPAPANSAAYPSANTTGTIRPANRSPQAGPVPNRPGNTSVTQRPRAKAASPTVPQGPKISGSIQPNSTAKPNSQVAGQSANRTASPTDNGAASKRLTWQTQTQTLASGVTVSLSVPSNWVRYSTAIGEMSGYEWVNPANSKERISVMATGRLSSSQPSTSDITNLFSANGAVEWTSVAANRQSGYFTSAGPLYPSGAPLAPTSSGEPYRGYGFAEIVPTRPPTAFVVEAWAPASVAQTSVQSINAQF</sequence>
<keyword evidence="2" id="KW-0732">Signal</keyword>
<dbReference type="Proteomes" id="UP001579974">
    <property type="component" value="Unassembled WGS sequence"/>
</dbReference>
<feature type="compositionally biased region" description="Low complexity" evidence="1">
    <location>
        <begin position="45"/>
        <end position="60"/>
    </location>
</feature>
<dbReference type="EMBL" id="JBDXSU010000010">
    <property type="protein sequence ID" value="MFB5191235.1"/>
    <property type="molecule type" value="Genomic_DNA"/>
</dbReference>
<proteinExistence type="predicted"/>
<dbReference type="PROSITE" id="PS51257">
    <property type="entry name" value="PROKAR_LIPOPROTEIN"/>
    <property type="match status" value="1"/>
</dbReference>
<organism evidence="3 4">
    <name type="scientific">Alicyclobacillus fastidiosus</name>
    <dbReference type="NCBI Taxonomy" id="392011"/>
    <lineage>
        <taxon>Bacteria</taxon>
        <taxon>Bacillati</taxon>
        <taxon>Bacillota</taxon>
        <taxon>Bacilli</taxon>
        <taxon>Bacillales</taxon>
        <taxon>Alicyclobacillaceae</taxon>
        <taxon>Alicyclobacillus</taxon>
    </lineage>
</organism>
<feature type="region of interest" description="Disordered" evidence="1">
    <location>
        <begin position="45"/>
        <end position="138"/>
    </location>
</feature>
<accession>A0ABV5AHB1</accession>
<dbReference type="RefSeq" id="WP_275473851.1">
    <property type="nucleotide sequence ID" value="NZ_CP162940.1"/>
</dbReference>
<keyword evidence="4" id="KW-1185">Reference proteome</keyword>
<feature type="compositionally biased region" description="Polar residues" evidence="1">
    <location>
        <begin position="107"/>
        <end position="138"/>
    </location>
</feature>
<comment type="caution">
    <text evidence="3">The sequence shown here is derived from an EMBL/GenBank/DDBJ whole genome shotgun (WGS) entry which is preliminary data.</text>
</comment>
<evidence type="ECO:0000256" key="1">
    <source>
        <dbReference type="SAM" id="MobiDB-lite"/>
    </source>
</evidence>
<gene>
    <name evidence="3" type="ORF">KKP3000_000005</name>
</gene>